<keyword evidence="3" id="KW-1185">Reference proteome</keyword>
<evidence type="ECO:0000256" key="1">
    <source>
        <dbReference type="SAM" id="MobiDB-lite"/>
    </source>
</evidence>
<reference evidence="3" key="1">
    <citation type="submission" date="2017-01" db="EMBL/GenBank/DDBJ databases">
        <title>Comparative genomics of anhydrobiosis in the tardigrade Hypsibius dujardini.</title>
        <authorList>
            <person name="Yoshida Y."/>
            <person name="Koutsovoulos G."/>
            <person name="Laetsch D."/>
            <person name="Stevens L."/>
            <person name="Kumar S."/>
            <person name="Horikawa D."/>
            <person name="Ishino K."/>
            <person name="Komine S."/>
            <person name="Tomita M."/>
            <person name="Blaxter M."/>
            <person name="Arakawa K."/>
        </authorList>
    </citation>
    <scope>NUCLEOTIDE SEQUENCE [LARGE SCALE GENOMIC DNA]</scope>
    <source>
        <strain evidence="3">Z151</strain>
    </source>
</reference>
<comment type="caution">
    <text evidence="2">The sequence shown here is derived from an EMBL/GenBank/DDBJ whole genome shotgun (WGS) entry which is preliminary data.</text>
</comment>
<feature type="region of interest" description="Disordered" evidence="1">
    <location>
        <begin position="346"/>
        <end position="395"/>
    </location>
</feature>
<gene>
    <name evidence="2" type="ORF">BV898_14530</name>
</gene>
<evidence type="ECO:0000313" key="3">
    <source>
        <dbReference type="Proteomes" id="UP000192578"/>
    </source>
</evidence>
<dbReference type="EMBL" id="MTYJ01000179">
    <property type="protein sequence ID" value="OWA49999.1"/>
    <property type="molecule type" value="Genomic_DNA"/>
</dbReference>
<protein>
    <submittedName>
        <fullName evidence="2">Uncharacterized protein</fullName>
    </submittedName>
</protein>
<dbReference type="OrthoDB" id="10067883at2759"/>
<feature type="region of interest" description="Disordered" evidence="1">
    <location>
        <begin position="166"/>
        <end position="196"/>
    </location>
</feature>
<organism evidence="2 3">
    <name type="scientific">Hypsibius exemplaris</name>
    <name type="common">Freshwater tardigrade</name>
    <dbReference type="NCBI Taxonomy" id="2072580"/>
    <lineage>
        <taxon>Eukaryota</taxon>
        <taxon>Metazoa</taxon>
        <taxon>Ecdysozoa</taxon>
        <taxon>Tardigrada</taxon>
        <taxon>Eutardigrada</taxon>
        <taxon>Parachela</taxon>
        <taxon>Hypsibioidea</taxon>
        <taxon>Hypsibiidae</taxon>
        <taxon>Hypsibius</taxon>
    </lineage>
</organism>
<feature type="region of interest" description="Disordered" evidence="1">
    <location>
        <begin position="208"/>
        <end position="232"/>
    </location>
</feature>
<dbReference type="AlphaFoldDB" id="A0A9X6RJK8"/>
<accession>A0A9X6RJK8</accession>
<proteinExistence type="predicted"/>
<sequence length="395" mass="42642">MAVTFHFHSTAVESIGCTLHSLAQTHTTHTSFAFFTLHFFTFPYVTSAVTHPKIIHYRGIPQRNSIAFGSKAGIAMSTQTVEVVKVGTVADASSAPVGPGTAYSIQMTECQTCTKNVQTINTMLTVMHQQATTVKDQQATIANLITMLSNATGGTVVKVEQLPSRSLGPHLTASGKRSHHKRPDGPSIITLTGPGGASKVLQITPTRATPTKKRAISTSAASSAPKARKVTNGDVSENGSAFSQEFVVKHQSVGGGSDQGDEVVTKIWIRGTPHVRLNQFLEKCPCPLDECAGRKFAAADMYYLRRHFQQVHRLTHPNPLFVIQCPVEECGAEFESSLREMRKHLNKDHPDVFPPGSLSKHHHNPEAEDEELDDTEGGGEDAEAAAELAGSEDDV</sequence>
<name>A0A9X6RJK8_HYPEX</name>
<dbReference type="Proteomes" id="UP000192578">
    <property type="component" value="Unassembled WGS sequence"/>
</dbReference>
<evidence type="ECO:0000313" key="2">
    <source>
        <dbReference type="EMBL" id="OWA49999.1"/>
    </source>
</evidence>
<feature type="compositionally biased region" description="Acidic residues" evidence="1">
    <location>
        <begin position="367"/>
        <end position="395"/>
    </location>
</feature>